<dbReference type="PANTHER" id="PTHR34219">
    <property type="entry name" value="IRON-REGULATED INNER MEMBRANE PROTEIN-RELATED"/>
    <property type="match status" value="1"/>
</dbReference>
<feature type="transmembrane region" description="Helical" evidence="1">
    <location>
        <begin position="21"/>
        <end position="40"/>
    </location>
</feature>
<evidence type="ECO:0000313" key="2">
    <source>
        <dbReference type="EMBL" id="OWV34770.1"/>
    </source>
</evidence>
<name>A0A219B8Q4_9SPHN</name>
<proteinExistence type="predicted"/>
<feature type="transmembrane region" description="Helical" evidence="1">
    <location>
        <begin position="371"/>
        <end position="393"/>
    </location>
</feature>
<evidence type="ECO:0000256" key="1">
    <source>
        <dbReference type="SAM" id="Phobius"/>
    </source>
</evidence>
<dbReference type="Proteomes" id="UP000198462">
    <property type="component" value="Unassembled WGS sequence"/>
</dbReference>
<keyword evidence="1" id="KW-0812">Transmembrane</keyword>
<dbReference type="Pfam" id="PF03929">
    <property type="entry name" value="PepSY_TM"/>
    <property type="match status" value="1"/>
</dbReference>
<dbReference type="AlphaFoldDB" id="A0A219B8Q4"/>
<keyword evidence="1" id="KW-1133">Transmembrane helix</keyword>
<feature type="transmembrane region" description="Helical" evidence="1">
    <location>
        <begin position="431"/>
        <end position="449"/>
    </location>
</feature>
<protein>
    <recommendedName>
        <fullName evidence="4">PepSY domain-containing protein</fullName>
    </recommendedName>
</protein>
<accession>A0A219B8Q4</accession>
<feature type="transmembrane region" description="Helical" evidence="1">
    <location>
        <begin position="455"/>
        <end position="475"/>
    </location>
</feature>
<organism evidence="2 3">
    <name type="scientific">Pacificimonas flava</name>
    <dbReference type="NCBI Taxonomy" id="1234595"/>
    <lineage>
        <taxon>Bacteria</taxon>
        <taxon>Pseudomonadati</taxon>
        <taxon>Pseudomonadota</taxon>
        <taxon>Alphaproteobacteria</taxon>
        <taxon>Sphingomonadales</taxon>
        <taxon>Sphingosinicellaceae</taxon>
        <taxon>Pacificimonas</taxon>
    </lineage>
</organism>
<sequence>MSRIPPGFVQAVLKGHSALGLAFAAAIYIVCLSGTLAVFVHEFAAWENPKVQRTSQVTPADLQRALERSIEQASGEVHHVRLAIPTADQPFLTLYVDAEEGRTAFVADADGDVAPLKRAWSEFVTRLHIFLHLPSAWGIFIVGMTGVALLSSLISGLCAHPRIFRDAFHLRVGGSERLQEADLHNRIGVWGLPFHLVVSLTGAFLGLTTIIVGVLGMAMFSGDTGRIYALFTPPEPPENSAAAPILDLQPMFERLPDGDMLERITVEHPTEAGAAAIFDLRNEQALAGVRSVGITRSGDIYYKKNIADGSLGERVFGALGPLHFGWFGGGIVKIAYGLLGLGMTYLAVGGVNIWLVRRRDKGRPAPGWERVWAAVVWGQPVGLAAAALCAVLFPGGHYTALIAIWGGVCLAMLAAAAFFSPNSLTLGGKAAAAGLAVAIGLVHAVSLGGARVSGLVWLVDALLIAVGGGVLYYLARQGRRQRRPDPVRE</sequence>
<dbReference type="InterPro" id="IPR005625">
    <property type="entry name" value="PepSY-ass_TM"/>
</dbReference>
<comment type="caution">
    <text evidence="2">The sequence shown here is derived from an EMBL/GenBank/DDBJ whole genome shotgun (WGS) entry which is preliminary data.</text>
</comment>
<keyword evidence="1" id="KW-0472">Membrane</keyword>
<feature type="transmembrane region" description="Helical" evidence="1">
    <location>
        <begin position="196"/>
        <end position="220"/>
    </location>
</feature>
<evidence type="ECO:0000313" key="3">
    <source>
        <dbReference type="Proteomes" id="UP000198462"/>
    </source>
</evidence>
<dbReference type="EMBL" id="NFZT01000001">
    <property type="protein sequence ID" value="OWV34770.1"/>
    <property type="molecule type" value="Genomic_DNA"/>
</dbReference>
<feature type="transmembrane region" description="Helical" evidence="1">
    <location>
        <begin position="334"/>
        <end position="355"/>
    </location>
</feature>
<feature type="transmembrane region" description="Helical" evidence="1">
    <location>
        <begin position="136"/>
        <end position="159"/>
    </location>
</feature>
<evidence type="ECO:0008006" key="4">
    <source>
        <dbReference type="Google" id="ProtNLM"/>
    </source>
</evidence>
<feature type="transmembrane region" description="Helical" evidence="1">
    <location>
        <begin position="399"/>
        <end position="419"/>
    </location>
</feature>
<keyword evidence="3" id="KW-1185">Reference proteome</keyword>
<reference evidence="3" key="1">
    <citation type="submission" date="2017-05" db="EMBL/GenBank/DDBJ databases">
        <authorList>
            <person name="Lin X."/>
        </authorList>
    </citation>
    <scope>NUCLEOTIDE SEQUENCE [LARGE SCALE GENOMIC DNA]</scope>
    <source>
        <strain evidence="3">JLT2012</strain>
    </source>
</reference>
<dbReference type="PANTHER" id="PTHR34219:SF4">
    <property type="entry name" value="PEPSY DOMAIN-CONTAINING PROTEIN"/>
    <property type="match status" value="1"/>
</dbReference>
<dbReference type="OrthoDB" id="6307929at2"/>
<gene>
    <name evidence="2" type="ORF">B5C34_12390</name>
</gene>